<dbReference type="NCBIfam" id="TIGR04358">
    <property type="entry name" value="XXXCH_domain"/>
    <property type="match status" value="1"/>
</dbReference>
<sequence length="96" mass="10999">MEFKTTKRDLEAVFAQIQNQVVDATLPDEELVHRLTRLARRMHQLAQDAWADEAEDFSHLAGQLLNAVKKGDVEGCVMLVESLDDAQTFCHRTFRE</sequence>
<reference evidence="1 2" key="1">
    <citation type="submission" date="2020-01" db="EMBL/GenBank/DDBJ databases">
        <title>Genome sequence of Desulfovibrio aerotolerans DSM 16695(T).</title>
        <authorList>
            <person name="Karnachuk O."/>
            <person name="Avakyan M."/>
            <person name="Mardanov A."/>
            <person name="Kadnikov V."/>
            <person name="Ravin N."/>
        </authorList>
    </citation>
    <scope>NUCLEOTIDE SEQUENCE [LARGE SCALE GENOMIC DNA]</scope>
    <source>
        <strain evidence="1 2">DSM 16695</strain>
    </source>
</reference>
<organism evidence="1 2">
    <name type="scientific">Solidesulfovibrio aerotolerans</name>
    <dbReference type="NCBI Taxonomy" id="295255"/>
    <lineage>
        <taxon>Bacteria</taxon>
        <taxon>Pseudomonadati</taxon>
        <taxon>Thermodesulfobacteriota</taxon>
        <taxon>Desulfovibrionia</taxon>
        <taxon>Desulfovibrionales</taxon>
        <taxon>Desulfovibrionaceae</taxon>
        <taxon>Solidesulfovibrio</taxon>
    </lineage>
</organism>
<accession>A0A7C9IUL2</accession>
<dbReference type="EMBL" id="WVUD01000007">
    <property type="protein sequence ID" value="MYL82723.1"/>
    <property type="molecule type" value="Genomic_DNA"/>
</dbReference>
<evidence type="ECO:0000313" key="1">
    <source>
        <dbReference type="EMBL" id="MYL82723.1"/>
    </source>
</evidence>
<comment type="caution">
    <text evidence="1">The sequence shown here is derived from an EMBL/GenBank/DDBJ whole genome shotgun (WGS) entry which is preliminary data.</text>
</comment>
<name>A0A7C9IUL2_9BACT</name>
<evidence type="ECO:0000313" key="2">
    <source>
        <dbReference type="Proteomes" id="UP000482487"/>
    </source>
</evidence>
<proteinExistence type="predicted"/>
<gene>
    <name evidence="1" type="ORF">GTA51_06180</name>
</gene>
<dbReference type="InterPro" id="IPR027588">
    <property type="entry name" value="XXXCH_dom_fam"/>
</dbReference>
<dbReference type="OrthoDB" id="5457693at2"/>
<keyword evidence="2" id="KW-1185">Reference proteome</keyword>
<dbReference type="AlphaFoldDB" id="A0A7C9IUL2"/>
<dbReference type="RefSeq" id="WP_160959566.1">
    <property type="nucleotide sequence ID" value="NZ_WVUD01000007.1"/>
</dbReference>
<protein>
    <submittedName>
        <fullName evidence="1">GAK system XXXCH domain-containing protein</fullName>
    </submittedName>
</protein>
<dbReference type="Proteomes" id="UP000482487">
    <property type="component" value="Unassembled WGS sequence"/>
</dbReference>